<comment type="similarity">
    <text evidence="1">Belongs to the Gfo/Idh/MocA family.</text>
</comment>
<gene>
    <name evidence="5" type="ORF">G4Y79_07875</name>
</gene>
<dbReference type="EMBL" id="CP062983">
    <property type="protein sequence ID" value="QPC84280.1"/>
    <property type="molecule type" value="Genomic_DNA"/>
</dbReference>
<sequence length="325" mass="35066">MSKIRWGIISTANIGIKRVIPAIQQSSNGEVAAIASRDLGRAQAVADELGIPKAYGSYEELIAADDIDAIYNPLPNSKHAKWSIACAEAGKPTLCEKPLASTAAEAQTMVNAFAERNIKFAEAFMYRFHPRTQKVKELIDDGVVGDVHMIASAFSFNIASEDNIRLSAELAGGALMDVGCYCINIMRHITGEEPDTCKAIARFGSETGVDERIVGVLGFPSGITGHLDASLRTYGRNWYEISGTAGRLLVETSFVPAADQPTVIQLWRDGKQDIVTLPAANQYTVMAEDFADAILSDRAPRYPGQDGVANMLVIDALLKSARESL</sequence>
<evidence type="ECO:0000256" key="1">
    <source>
        <dbReference type="ARBA" id="ARBA00010928"/>
    </source>
</evidence>
<dbReference type="PANTHER" id="PTHR22604:SF105">
    <property type="entry name" value="TRANS-1,2-DIHYDROBENZENE-1,2-DIOL DEHYDROGENASE"/>
    <property type="match status" value="1"/>
</dbReference>
<keyword evidence="2" id="KW-0560">Oxidoreductase</keyword>
<feature type="domain" description="GFO/IDH/MocA-like oxidoreductase" evidence="4">
    <location>
        <begin position="133"/>
        <end position="248"/>
    </location>
</feature>
<dbReference type="Proteomes" id="UP000594468">
    <property type="component" value="Chromosome"/>
</dbReference>
<evidence type="ECO:0000259" key="4">
    <source>
        <dbReference type="Pfam" id="PF22725"/>
    </source>
</evidence>
<proteinExistence type="inferred from homology"/>
<feature type="domain" description="Gfo/Idh/MocA-like oxidoreductase N-terminal" evidence="3">
    <location>
        <begin position="4"/>
        <end position="120"/>
    </location>
</feature>
<dbReference type="SUPFAM" id="SSF51735">
    <property type="entry name" value="NAD(P)-binding Rossmann-fold domains"/>
    <property type="match status" value="1"/>
</dbReference>
<dbReference type="Gene3D" id="3.30.360.10">
    <property type="entry name" value="Dihydrodipicolinate Reductase, domain 2"/>
    <property type="match status" value="1"/>
</dbReference>
<keyword evidence="6" id="KW-1185">Reference proteome</keyword>
<dbReference type="RefSeq" id="WP_195172343.1">
    <property type="nucleotide sequence ID" value="NZ_CP062983.1"/>
</dbReference>
<accession>A0A7S8EC59</accession>
<protein>
    <submittedName>
        <fullName evidence="5">Gfo/Idh/MocA family oxidoreductase</fullName>
    </submittedName>
</protein>
<dbReference type="InterPro" id="IPR055170">
    <property type="entry name" value="GFO_IDH_MocA-like_dom"/>
</dbReference>
<evidence type="ECO:0000256" key="2">
    <source>
        <dbReference type="ARBA" id="ARBA00023002"/>
    </source>
</evidence>
<organism evidence="5 6">
    <name type="scientific">Phototrophicus methaneseepsis</name>
    <dbReference type="NCBI Taxonomy" id="2710758"/>
    <lineage>
        <taxon>Bacteria</taxon>
        <taxon>Bacillati</taxon>
        <taxon>Chloroflexota</taxon>
        <taxon>Candidatus Thermofontia</taxon>
        <taxon>Phototrophicales</taxon>
        <taxon>Phototrophicaceae</taxon>
        <taxon>Phototrophicus</taxon>
    </lineage>
</organism>
<dbReference type="PANTHER" id="PTHR22604">
    <property type="entry name" value="OXIDOREDUCTASES"/>
    <property type="match status" value="1"/>
</dbReference>
<reference evidence="5 6" key="1">
    <citation type="submission" date="2020-02" db="EMBL/GenBank/DDBJ databases">
        <authorList>
            <person name="Zheng R.K."/>
            <person name="Sun C.M."/>
        </authorList>
    </citation>
    <scope>NUCLEOTIDE SEQUENCE [LARGE SCALE GENOMIC DNA]</scope>
    <source>
        <strain evidence="6">rifampicinis</strain>
    </source>
</reference>
<dbReference type="InterPro" id="IPR000683">
    <property type="entry name" value="Gfo/Idh/MocA-like_OxRdtase_N"/>
</dbReference>
<dbReference type="Pfam" id="PF01408">
    <property type="entry name" value="GFO_IDH_MocA"/>
    <property type="match status" value="1"/>
</dbReference>
<evidence type="ECO:0000259" key="3">
    <source>
        <dbReference type="Pfam" id="PF01408"/>
    </source>
</evidence>
<dbReference type="Gene3D" id="3.40.50.720">
    <property type="entry name" value="NAD(P)-binding Rossmann-like Domain"/>
    <property type="match status" value="1"/>
</dbReference>
<dbReference type="AlphaFoldDB" id="A0A7S8EC59"/>
<dbReference type="SUPFAM" id="SSF55347">
    <property type="entry name" value="Glyceraldehyde-3-phosphate dehydrogenase-like, C-terminal domain"/>
    <property type="match status" value="1"/>
</dbReference>
<dbReference type="InterPro" id="IPR036291">
    <property type="entry name" value="NAD(P)-bd_dom_sf"/>
</dbReference>
<name>A0A7S8EC59_9CHLR</name>
<dbReference type="GO" id="GO:0016491">
    <property type="term" value="F:oxidoreductase activity"/>
    <property type="evidence" value="ECO:0007669"/>
    <property type="project" value="UniProtKB-KW"/>
</dbReference>
<dbReference type="Pfam" id="PF22725">
    <property type="entry name" value="GFO_IDH_MocA_C3"/>
    <property type="match status" value="1"/>
</dbReference>
<dbReference type="InterPro" id="IPR050984">
    <property type="entry name" value="Gfo/Idh/MocA_domain"/>
</dbReference>
<dbReference type="KEGG" id="pmet:G4Y79_07875"/>
<dbReference type="GO" id="GO:0000166">
    <property type="term" value="F:nucleotide binding"/>
    <property type="evidence" value="ECO:0007669"/>
    <property type="project" value="InterPro"/>
</dbReference>
<evidence type="ECO:0000313" key="6">
    <source>
        <dbReference type="Proteomes" id="UP000594468"/>
    </source>
</evidence>
<evidence type="ECO:0000313" key="5">
    <source>
        <dbReference type="EMBL" id="QPC84280.1"/>
    </source>
</evidence>